<feature type="domain" description="RNA polymerase sigma-70 ECF-like HTH" evidence="5">
    <location>
        <begin position="16"/>
        <end position="192"/>
    </location>
</feature>
<reference evidence="6" key="1">
    <citation type="submission" date="2022-04" db="EMBL/GenBank/DDBJ databases">
        <title>Lysobacter sp. CAU 1642 isolated from sea sand.</title>
        <authorList>
            <person name="Kim W."/>
        </authorList>
    </citation>
    <scope>NUCLEOTIDE SEQUENCE</scope>
    <source>
        <strain evidence="6">CAU 1642</strain>
    </source>
</reference>
<sequence length="207" mass="22423">MSAPEDTTASAVAGELQALIDGWRRGEGRAADRLFAHLYPELQRLAARALAPHRRGPTLDTGALVQEACLRLLGSALTPENALHLKAIAASAMRQIVVDHARRHLAGKRGGDWLQVTLGATAEQLPVEQVGPADVVEVEQALQRLTALGERPVRVVECRFFAGLSEQETAEALGLSRSTVQREWRRAQAWMAVLKEGQRGVAGDSRT</sequence>
<organism evidence="6 7">
    <name type="scientific">Pseudomarimonas salicorniae</name>
    <dbReference type="NCBI Taxonomy" id="2933270"/>
    <lineage>
        <taxon>Bacteria</taxon>
        <taxon>Pseudomonadati</taxon>
        <taxon>Pseudomonadota</taxon>
        <taxon>Gammaproteobacteria</taxon>
        <taxon>Lysobacterales</taxon>
        <taxon>Lysobacteraceae</taxon>
        <taxon>Pseudomarimonas</taxon>
    </lineage>
</organism>
<comment type="similarity">
    <text evidence="1">Belongs to the sigma-70 factor family. ECF subfamily.</text>
</comment>
<evidence type="ECO:0000256" key="4">
    <source>
        <dbReference type="ARBA" id="ARBA00023163"/>
    </source>
</evidence>
<accession>A0ABT0GJ84</accession>
<evidence type="ECO:0000256" key="1">
    <source>
        <dbReference type="ARBA" id="ARBA00010641"/>
    </source>
</evidence>
<keyword evidence="2" id="KW-0805">Transcription regulation</keyword>
<evidence type="ECO:0000256" key="3">
    <source>
        <dbReference type="ARBA" id="ARBA00023082"/>
    </source>
</evidence>
<dbReference type="EMBL" id="JALNMH010000010">
    <property type="protein sequence ID" value="MCK7594607.1"/>
    <property type="molecule type" value="Genomic_DNA"/>
</dbReference>
<dbReference type="Gene3D" id="1.10.1740.10">
    <property type="match status" value="1"/>
</dbReference>
<evidence type="ECO:0000259" key="5">
    <source>
        <dbReference type="Pfam" id="PF07638"/>
    </source>
</evidence>
<name>A0ABT0GJ84_9GAMM</name>
<dbReference type="NCBIfam" id="TIGR02999">
    <property type="entry name" value="Sig-70_X6"/>
    <property type="match status" value="1"/>
</dbReference>
<comment type="caution">
    <text evidence="6">The sequence shown here is derived from an EMBL/GenBank/DDBJ whole genome shotgun (WGS) entry which is preliminary data.</text>
</comment>
<dbReference type="InterPro" id="IPR013324">
    <property type="entry name" value="RNA_pol_sigma_r3/r4-like"/>
</dbReference>
<evidence type="ECO:0000313" key="6">
    <source>
        <dbReference type="EMBL" id="MCK7594607.1"/>
    </source>
</evidence>
<dbReference type="NCBIfam" id="TIGR02937">
    <property type="entry name" value="sigma70-ECF"/>
    <property type="match status" value="1"/>
</dbReference>
<dbReference type="PANTHER" id="PTHR43133:SF39">
    <property type="entry name" value="SIMILAR TO RNA POLYMERASE SIGMA-E FACTOR"/>
    <property type="match status" value="1"/>
</dbReference>
<dbReference type="InterPro" id="IPR036388">
    <property type="entry name" value="WH-like_DNA-bd_sf"/>
</dbReference>
<evidence type="ECO:0000313" key="7">
    <source>
        <dbReference type="Proteomes" id="UP001431449"/>
    </source>
</evidence>
<dbReference type="InterPro" id="IPR053812">
    <property type="entry name" value="HTH_Sigma70_ECF-like"/>
</dbReference>
<dbReference type="InterPro" id="IPR014284">
    <property type="entry name" value="RNA_pol_sigma-70_dom"/>
</dbReference>
<proteinExistence type="inferred from homology"/>
<dbReference type="InterPro" id="IPR011517">
    <property type="entry name" value="RNA_pol_sigma70_ECF-like"/>
</dbReference>
<dbReference type="InterPro" id="IPR013325">
    <property type="entry name" value="RNA_pol_sigma_r2"/>
</dbReference>
<dbReference type="SUPFAM" id="SSF88659">
    <property type="entry name" value="Sigma3 and sigma4 domains of RNA polymerase sigma factors"/>
    <property type="match status" value="1"/>
</dbReference>
<dbReference type="Proteomes" id="UP001431449">
    <property type="component" value="Unassembled WGS sequence"/>
</dbReference>
<protein>
    <submittedName>
        <fullName evidence="6">ECF-type sigma factor</fullName>
    </submittedName>
</protein>
<dbReference type="Pfam" id="PF07638">
    <property type="entry name" value="Sigma70_ECF"/>
    <property type="match status" value="1"/>
</dbReference>
<dbReference type="PANTHER" id="PTHR43133">
    <property type="entry name" value="RNA POLYMERASE ECF-TYPE SIGMA FACTO"/>
    <property type="match status" value="1"/>
</dbReference>
<dbReference type="InterPro" id="IPR039425">
    <property type="entry name" value="RNA_pol_sigma-70-like"/>
</dbReference>
<evidence type="ECO:0000256" key="2">
    <source>
        <dbReference type="ARBA" id="ARBA00023015"/>
    </source>
</evidence>
<keyword evidence="4" id="KW-0804">Transcription</keyword>
<dbReference type="SUPFAM" id="SSF88946">
    <property type="entry name" value="Sigma2 domain of RNA polymerase sigma factors"/>
    <property type="match status" value="1"/>
</dbReference>
<dbReference type="Gene3D" id="1.10.10.10">
    <property type="entry name" value="Winged helix-like DNA-binding domain superfamily/Winged helix DNA-binding domain"/>
    <property type="match status" value="1"/>
</dbReference>
<dbReference type="RefSeq" id="WP_248210137.1">
    <property type="nucleotide sequence ID" value="NZ_JALNMH010000010.1"/>
</dbReference>
<keyword evidence="3" id="KW-0731">Sigma factor</keyword>
<gene>
    <name evidence="6" type="ORF">M0G41_13115</name>
</gene>
<keyword evidence="7" id="KW-1185">Reference proteome</keyword>